<evidence type="ECO:0000259" key="1">
    <source>
        <dbReference type="Pfam" id="PF00636"/>
    </source>
</evidence>
<dbReference type="GO" id="GO:0004525">
    <property type="term" value="F:ribonuclease III activity"/>
    <property type="evidence" value="ECO:0007669"/>
    <property type="project" value="InterPro"/>
</dbReference>
<dbReference type="GO" id="GO:0006396">
    <property type="term" value="P:RNA processing"/>
    <property type="evidence" value="ECO:0007669"/>
    <property type="project" value="InterPro"/>
</dbReference>
<dbReference type="InterPro" id="IPR000999">
    <property type="entry name" value="RNase_III_dom"/>
</dbReference>
<dbReference type="Gene3D" id="1.10.1520.10">
    <property type="entry name" value="Ribonuclease III domain"/>
    <property type="match status" value="1"/>
</dbReference>
<dbReference type="PANTHER" id="PTHR34276:SF1">
    <property type="entry name" value="MINI-RIBONUCLEASE 3"/>
    <property type="match status" value="1"/>
</dbReference>
<proteinExistence type="predicted"/>
<evidence type="ECO:0000313" key="2">
    <source>
        <dbReference type="EMBL" id="JAG99160.1"/>
    </source>
</evidence>
<dbReference type="Pfam" id="PF00636">
    <property type="entry name" value="Ribonuclease_3"/>
    <property type="match status" value="1"/>
</dbReference>
<protein>
    <recommendedName>
        <fullName evidence="1">RNase III domain-containing protein</fullName>
    </recommendedName>
</protein>
<dbReference type="CDD" id="cd00593">
    <property type="entry name" value="RIBOc"/>
    <property type="match status" value="1"/>
</dbReference>
<feature type="domain" description="RNase III" evidence="1">
    <location>
        <begin position="141"/>
        <end position="241"/>
    </location>
</feature>
<sequence>MAGSAAGLTSYQHLSSSAFGRSSFSSYSSRHLLTGFYEGGARRMVVMPASWPLKQDPDAPKLPEIKTKRQTQMQGISKSRAKPMPKPKLDIAHLLERRSNAQGVPVPDPAGILPDEPSNCQTWLPSAPKVSRPQSIYNAATLAYLGDCIYELYVRRHFFYPPLNINEYNRRVMALVCCEAQDALLKELLKDDFLSEEERDIIRWGGNIEAGKTRTIRRAGAAVYSRASSLETLVGYLYLTNANRLDTTMRKLGFCIDNSM</sequence>
<dbReference type="PANTHER" id="PTHR34276">
    <property type="entry name" value="MINI-RIBONUCLEASE 3"/>
    <property type="match status" value="1"/>
</dbReference>
<reference evidence="2" key="1">
    <citation type="submission" date="2015-03" db="EMBL/GenBank/DDBJ databases">
        <title>A transcriptome of Araucaria cunninghamii, an australian fine timber species.</title>
        <authorList>
            <person name="Jing Yi C.J.Y."/>
            <person name="Yin San L.Y.S."/>
            <person name="Abdul Karim S.S."/>
            <person name="Wan Azmi N.N."/>
            <person name="Hercus R.R."/>
            <person name="Croft L.L."/>
        </authorList>
    </citation>
    <scope>NUCLEOTIDE SEQUENCE</scope>
    <source>
        <strain evidence="2">MI0301</strain>
        <tissue evidence="2">Leaf</tissue>
    </source>
</reference>
<dbReference type="AlphaFoldDB" id="A0A0D6RAX7"/>
<dbReference type="InterPro" id="IPR036389">
    <property type="entry name" value="RNase_III_sf"/>
</dbReference>
<dbReference type="EMBL" id="GCKF01007263">
    <property type="protein sequence ID" value="JAG99160.1"/>
    <property type="molecule type" value="Transcribed_RNA"/>
</dbReference>
<dbReference type="SUPFAM" id="SSF69065">
    <property type="entry name" value="RNase III domain-like"/>
    <property type="match status" value="1"/>
</dbReference>
<name>A0A0D6RAX7_ARACU</name>
<organism evidence="2">
    <name type="scientific">Araucaria cunninghamii</name>
    <name type="common">Hoop pine</name>
    <name type="synonym">Moreton Bay pine</name>
    <dbReference type="NCBI Taxonomy" id="56994"/>
    <lineage>
        <taxon>Eukaryota</taxon>
        <taxon>Viridiplantae</taxon>
        <taxon>Streptophyta</taxon>
        <taxon>Embryophyta</taxon>
        <taxon>Tracheophyta</taxon>
        <taxon>Spermatophyta</taxon>
        <taxon>Pinopsida</taxon>
        <taxon>Pinidae</taxon>
        <taxon>Conifers II</taxon>
        <taxon>Araucariales</taxon>
        <taxon>Araucariaceae</taxon>
        <taxon>Araucaria</taxon>
    </lineage>
</organism>
<accession>A0A0D6RAX7</accession>